<dbReference type="Proteomes" id="UP001295423">
    <property type="component" value="Unassembled WGS sequence"/>
</dbReference>
<evidence type="ECO:0000256" key="1">
    <source>
        <dbReference type="SAM" id="MobiDB-lite"/>
    </source>
</evidence>
<evidence type="ECO:0000313" key="2">
    <source>
        <dbReference type="EMBL" id="CAJ1943535.1"/>
    </source>
</evidence>
<dbReference type="EMBL" id="CAKOGP040001113">
    <property type="protein sequence ID" value="CAJ1943535.1"/>
    <property type="molecule type" value="Genomic_DNA"/>
</dbReference>
<dbReference type="AlphaFoldDB" id="A0AAD2CTP9"/>
<protein>
    <submittedName>
        <fullName evidence="2">Uncharacterized protein</fullName>
    </submittedName>
</protein>
<feature type="region of interest" description="Disordered" evidence="1">
    <location>
        <begin position="1"/>
        <end position="44"/>
    </location>
</feature>
<proteinExistence type="predicted"/>
<feature type="compositionally biased region" description="Acidic residues" evidence="1">
    <location>
        <begin position="69"/>
        <end position="78"/>
    </location>
</feature>
<sequence>MNSNTTTMNTSKNNSKMESHLNRSISDLSASSQGSADSNVSAARKLRRMKRKLLLDFVNDDPTNNDTNDYNDNDDDDASTVVMSNEREVLSLFSWSADNNPRLASQH</sequence>
<name>A0AAD2CTP9_9STRA</name>
<feature type="compositionally biased region" description="Polar residues" evidence="1">
    <location>
        <begin position="22"/>
        <end position="41"/>
    </location>
</feature>
<feature type="region of interest" description="Disordered" evidence="1">
    <location>
        <begin position="56"/>
        <end position="78"/>
    </location>
</feature>
<accession>A0AAD2CTP9</accession>
<organism evidence="2 3">
    <name type="scientific">Cylindrotheca closterium</name>
    <dbReference type="NCBI Taxonomy" id="2856"/>
    <lineage>
        <taxon>Eukaryota</taxon>
        <taxon>Sar</taxon>
        <taxon>Stramenopiles</taxon>
        <taxon>Ochrophyta</taxon>
        <taxon>Bacillariophyta</taxon>
        <taxon>Bacillariophyceae</taxon>
        <taxon>Bacillariophycidae</taxon>
        <taxon>Bacillariales</taxon>
        <taxon>Bacillariaceae</taxon>
        <taxon>Cylindrotheca</taxon>
    </lineage>
</organism>
<keyword evidence="3" id="KW-1185">Reference proteome</keyword>
<gene>
    <name evidence="2" type="ORF">CYCCA115_LOCUS8489</name>
</gene>
<comment type="caution">
    <text evidence="2">The sequence shown here is derived from an EMBL/GenBank/DDBJ whole genome shotgun (WGS) entry which is preliminary data.</text>
</comment>
<reference evidence="2" key="1">
    <citation type="submission" date="2023-08" db="EMBL/GenBank/DDBJ databases">
        <authorList>
            <person name="Audoor S."/>
            <person name="Bilcke G."/>
        </authorList>
    </citation>
    <scope>NUCLEOTIDE SEQUENCE</scope>
</reference>
<feature type="compositionally biased region" description="Low complexity" evidence="1">
    <location>
        <begin position="1"/>
        <end position="14"/>
    </location>
</feature>
<evidence type="ECO:0000313" key="3">
    <source>
        <dbReference type="Proteomes" id="UP001295423"/>
    </source>
</evidence>